<keyword evidence="1" id="KW-0233">DNA recombination</keyword>
<keyword evidence="4" id="KW-1185">Reference proteome</keyword>
<evidence type="ECO:0000313" key="3">
    <source>
        <dbReference type="EMBL" id="WWF01252.1"/>
    </source>
</evidence>
<dbReference type="InterPro" id="IPR036397">
    <property type="entry name" value="RNaseH_sf"/>
</dbReference>
<dbReference type="Pfam" id="PF13936">
    <property type="entry name" value="HTH_38"/>
    <property type="match status" value="1"/>
</dbReference>
<dbReference type="PANTHER" id="PTHR10948">
    <property type="entry name" value="TRANSPOSASE"/>
    <property type="match status" value="1"/>
</dbReference>
<accession>A0ABZ2F232</accession>
<dbReference type="PROSITE" id="PS50994">
    <property type="entry name" value="INTEGRASE"/>
    <property type="match status" value="1"/>
</dbReference>
<feature type="domain" description="Integrase catalytic" evidence="2">
    <location>
        <begin position="146"/>
        <end position="307"/>
    </location>
</feature>
<dbReference type="InterPro" id="IPR009057">
    <property type="entry name" value="Homeodomain-like_sf"/>
</dbReference>
<dbReference type="NCBIfam" id="NF033563">
    <property type="entry name" value="transpos_IS30"/>
    <property type="match status" value="1"/>
</dbReference>
<dbReference type="InterPro" id="IPR053392">
    <property type="entry name" value="Transposase_IS30-like"/>
</dbReference>
<dbReference type="RefSeq" id="WP_198321497.1">
    <property type="nucleotide sequence ID" value="NZ_CP104311.1"/>
</dbReference>
<gene>
    <name evidence="3" type="ORF">N4J17_12355</name>
</gene>
<dbReference type="InterPro" id="IPR051917">
    <property type="entry name" value="Transposase-Integrase"/>
</dbReference>
<dbReference type="Proteomes" id="UP001359308">
    <property type="component" value="Chromosome"/>
</dbReference>
<reference evidence="3 4" key="1">
    <citation type="submission" date="2022-09" db="EMBL/GenBank/DDBJ databases">
        <authorList>
            <person name="Giprobiosintez L."/>
        </authorList>
    </citation>
    <scope>NUCLEOTIDE SEQUENCE [LARGE SCALE GENOMIC DNA]</scope>
    <source>
        <strain evidence="4">VKPM-B-12549 (GBS-15)</strain>
    </source>
</reference>
<name>A0ABZ2F232_METCP</name>
<evidence type="ECO:0000313" key="4">
    <source>
        <dbReference type="Proteomes" id="UP001359308"/>
    </source>
</evidence>
<dbReference type="SUPFAM" id="SSF46689">
    <property type="entry name" value="Homeodomain-like"/>
    <property type="match status" value="1"/>
</dbReference>
<dbReference type="EMBL" id="CP104311">
    <property type="protein sequence ID" value="WWF01252.1"/>
    <property type="molecule type" value="Genomic_DNA"/>
</dbReference>
<organism evidence="3 4">
    <name type="scientific">Methylococcus capsulatus</name>
    <dbReference type="NCBI Taxonomy" id="414"/>
    <lineage>
        <taxon>Bacteria</taxon>
        <taxon>Pseudomonadati</taxon>
        <taxon>Pseudomonadota</taxon>
        <taxon>Gammaproteobacteria</taxon>
        <taxon>Methylococcales</taxon>
        <taxon>Methylococcaceae</taxon>
        <taxon>Methylococcus</taxon>
    </lineage>
</organism>
<proteinExistence type="predicted"/>
<protein>
    <submittedName>
        <fullName evidence="3">IS30 family transposase</fullName>
    </submittedName>
</protein>
<dbReference type="Gene3D" id="3.30.420.10">
    <property type="entry name" value="Ribonuclease H-like superfamily/Ribonuclease H"/>
    <property type="match status" value="1"/>
</dbReference>
<dbReference type="SUPFAM" id="SSF53098">
    <property type="entry name" value="Ribonuclease H-like"/>
    <property type="match status" value="1"/>
</dbReference>
<dbReference type="InterPro" id="IPR012337">
    <property type="entry name" value="RNaseH-like_sf"/>
</dbReference>
<dbReference type="InterPro" id="IPR001584">
    <property type="entry name" value="Integrase_cat-core"/>
</dbReference>
<sequence>MNYTHLSREERYRIYALKKAGQTPSRIANVLGRHPSTLRRELRRNRGLRGYRPRQAQSLADARRALNARPIDDATWQFARDRLGEQWSPDPISQHAAISHATVYQRVPADKKAGGALWRNLRCPKLRRKRYGKHDRRGVLPNRQSIEQRPAVVATRSRIGAWEADTVIGGGHKQAIVSLVERKSGLTLIEKVGRKTAQAVSDAMIKLLRPYRRRVLTLTSDNGREFAGHESISKPLKADVYFAHPCPSWERGTNENTHALIRQYSPKHRDFTTLTQQEIDRAMERLNNCPRKSLGYPTPAQVFFQSGVALQI</sequence>
<evidence type="ECO:0000259" key="2">
    <source>
        <dbReference type="PROSITE" id="PS50994"/>
    </source>
</evidence>
<dbReference type="InterPro" id="IPR025246">
    <property type="entry name" value="IS30-like_HTH"/>
</dbReference>
<evidence type="ECO:0000256" key="1">
    <source>
        <dbReference type="ARBA" id="ARBA00023172"/>
    </source>
</evidence>
<dbReference type="PANTHER" id="PTHR10948:SF23">
    <property type="entry name" value="TRANSPOSASE INSI FOR INSERTION SEQUENCE ELEMENT IS30A-RELATED"/>
    <property type="match status" value="1"/>
</dbReference>